<dbReference type="OrthoDB" id="9028214at2"/>
<dbReference type="InterPro" id="IPR011711">
    <property type="entry name" value="GntR_C"/>
</dbReference>
<dbReference type="PATRIC" id="fig|692370.5.peg.845"/>
<dbReference type="EMBL" id="CP016591">
    <property type="protein sequence ID" value="ANY19356.1"/>
    <property type="molecule type" value="Genomic_DNA"/>
</dbReference>
<dbReference type="PANTHER" id="PTHR43537:SF44">
    <property type="entry name" value="GNTR FAMILY REGULATORY PROTEIN"/>
    <property type="match status" value="1"/>
</dbReference>
<gene>
    <name evidence="5" type="primary">lldR_2</name>
    <name evidence="5" type="ORF">A6F68_00830</name>
</gene>
<organism evidence="5 6">
    <name type="scientific">Tsuneonella dongtanensis</name>
    <dbReference type="NCBI Taxonomy" id="692370"/>
    <lineage>
        <taxon>Bacteria</taxon>
        <taxon>Pseudomonadati</taxon>
        <taxon>Pseudomonadota</taxon>
        <taxon>Alphaproteobacteria</taxon>
        <taxon>Sphingomonadales</taxon>
        <taxon>Erythrobacteraceae</taxon>
        <taxon>Tsuneonella</taxon>
    </lineage>
</organism>
<dbReference type="PANTHER" id="PTHR43537">
    <property type="entry name" value="TRANSCRIPTIONAL REGULATOR, GNTR FAMILY"/>
    <property type="match status" value="1"/>
</dbReference>
<dbReference type="PROSITE" id="PS50949">
    <property type="entry name" value="HTH_GNTR"/>
    <property type="match status" value="1"/>
</dbReference>
<dbReference type="InterPro" id="IPR036388">
    <property type="entry name" value="WH-like_DNA-bd_sf"/>
</dbReference>
<feature type="domain" description="HTH gntR-type" evidence="4">
    <location>
        <begin position="16"/>
        <end position="84"/>
    </location>
</feature>
<dbReference type="InterPro" id="IPR000524">
    <property type="entry name" value="Tscrpt_reg_HTH_GntR"/>
</dbReference>
<evidence type="ECO:0000313" key="6">
    <source>
        <dbReference type="Proteomes" id="UP000092932"/>
    </source>
</evidence>
<dbReference type="PRINTS" id="PR00035">
    <property type="entry name" value="HTHGNTR"/>
</dbReference>
<evidence type="ECO:0000313" key="5">
    <source>
        <dbReference type="EMBL" id="ANY19356.1"/>
    </source>
</evidence>
<keyword evidence="2" id="KW-0238">DNA-binding</keyword>
<proteinExistence type="predicted"/>
<dbReference type="Gene3D" id="1.10.10.10">
    <property type="entry name" value="Winged helix-like DNA-binding domain superfamily/Winged helix DNA-binding domain"/>
    <property type="match status" value="1"/>
</dbReference>
<dbReference type="RefSeq" id="WP_067676701.1">
    <property type="nucleotide sequence ID" value="NZ_CP016591.1"/>
</dbReference>
<dbReference type="InterPro" id="IPR036390">
    <property type="entry name" value="WH_DNA-bd_sf"/>
</dbReference>
<dbReference type="STRING" id="692370.A6F68_00830"/>
<evidence type="ECO:0000259" key="4">
    <source>
        <dbReference type="PROSITE" id="PS50949"/>
    </source>
</evidence>
<evidence type="ECO:0000256" key="2">
    <source>
        <dbReference type="ARBA" id="ARBA00023125"/>
    </source>
</evidence>
<dbReference type="SUPFAM" id="SSF46785">
    <property type="entry name" value="Winged helix' DNA-binding domain"/>
    <property type="match status" value="1"/>
</dbReference>
<keyword evidence="1" id="KW-0805">Transcription regulation</keyword>
<dbReference type="Pfam" id="PF07729">
    <property type="entry name" value="FCD"/>
    <property type="match status" value="1"/>
</dbReference>
<dbReference type="Pfam" id="PF00392">
    <property type="entry name" value="GntR"/>
    <property type="match status" value="1"/>
</dbReference>
<dbReference type="Proteomes" id="UP000092932">
    <property type="component" value="Chromosome"/>
</dbReference>
<dbReference type="Gene3D" id="1.20.120.530">
    <property type="entry name" value="GntR ligand-binding domain-like"/>
    <property type="match status" value="1"/>
</dbReference>
<dbReference type="SMART" id="SM00895">
    <property type="entry name" value="FCD"/>
    <property type="match status" value="1"/>
</dbReference>
<dbReference type="CDD" id="cd07377">
    <property type="entry name" value="WHTH_GntR"/>
    <property type="match status" value="1"/>
</dbReference>
<reference evidence="5 6" key="1">
    <citation type="submission" date="2016-07" db="EMBL/GenBank/DDBJ databases">
        <title>Complete genome sequence of Altererythrobacter dongtanensis KCTC 22672, a type strain with esterase isolated from tidal flat.</title>
        <authorList>
            <person name="Cheng H."/>
            <person name="Wu Y.-H."/>
            <person name="Zhou P."/>
            <person name="Huo Y.-Y."/>
            <person name="Wang C.-S."/>
            <person name="Xu X.-W."/>
        </authorList>
    </citation>
    <scope>NUCLEOTIDE SEQUENCE [LARGE SCALE GENOMIC DNA]</scope>
    <source>
        <strain evidence="5 6">KCTC 22672</strain>
    </source>
</reference>
<protein>
    <submittedName>
        <fullName evidence="5">Putative L-lactate dehydrogenase operon regulatory protein</fullName>
    </submittedName>
</protein>
<keyword evidence="3" id="KW-0804">Transcription</keyword>
<evidence type="ECO:0000256" key="3">
    <source>
        <dbReference type="ARBA" id="ARBA00023163"/>
    </source>
</evidence>
<dbReference type="SUPFAM" id="SSF48008">
    <property type="entry name" value="GntR ligand-binding domain-like"/>
    <property type="match status" value="1"/>
</dbReference>
<dbReference type="AlphaFoldDB" id="A0A1B2AB37"/>
<sequence length="245" mass="26465">MAVALPTSTLDDGSLGSLTKQIVELLGAAIVTGRYRPGAPFPVEADLCSQYGASRTAVREALKVLNAKGLISSRPRRGTIVRPQQNWNVLDPDVLRWILKQGFSLGLLAEFTQMRLAIEPIAAAEAAERGSKDQHAAIQRALERMAAAERGEDDPLGADIAFHLAILDASNNRFFISMKPMVEAALQFAIQFTNRAKGIPVGEQADHGAIYKAIARRAPEAARKASNALMTEALALIRRNQEEAA</sequence>
<keyword evidence="6" id="KW-1185">Reference proteome</keyword>
<name>A0A1B2AB37_9SPHN</name>
<dbReference type="GO" id="GO:0003700">
    <property type="term" value="F:DNA-binding transcription factor activity"/>
    <property type="evidence" value="ECO:0007669"/>
    <property type="project" value="InterPro"/>
</dbReference>
<dbReference type="SMART" id="SM00345">
    <property type="entry name" value="HTH_GNTR"/>
    <property type="match status" value="1"/>
</dbReference>
<dbReference type="KEGG" id="ado:A6F68_00830"/>
<dbReference type="InterPro" id="IPR008920">
    <property type="entry name" value="TF_FadR/GntR_C"/>
</dbReference>
<dbReference type="GO" id="GO:0003677">
    <property type="term" value="F:DNA binding"/>
    <property type="evidence" value="ECO:0007669"/>
    <property type="project" value="UniProtKB-KW"/>
</dbReference>
<evidence type="ECO:0000256" key="1">
    <source>
        <dbReference type="ARBA" id="ARBA00023015"/>
    </source>
</evidence>
<accession>A0A1B2AB37</accession>